<dbReference type="Proteomes" id="UP000653454">
    <property type="component" value="Unassembled WGS sequence"/>
</dbReference>
<gene>
    <name evidence="1" type="ORF">PLXY2_LOCUS6983</name>
</gene>
<proteinExistence type="predicted"/>
<evidence type="ECO:0000313" key="1">
    <source>
        <dbReference type="EMBL" id="CAG9119879.1"/>
    </source>
</evidence>
<evidence type="ECO:0000313" key="2">
    <source>
        <dbReference type="Proteomes" id="UP000653454"/>
    </source>
</evidence>
<dbReference type="EMBL" id="CAJHNJ030000023">
    <property type="protein sequence ID" value="CAG9119879.1"/>
    <property type="molecule type" value="Genomic_DNA"/>
</dbReference>
<organism evidence="1 2">
    <name type="scientific">Plutella xylostella</name>
    <name type="common">Diamondback moth</name>
    <name type="synonym">Plutella maculipennis</name>
    <dbReference type="NCBI Taxonomy" id="51655"/>
    <lineage>
        <taxon>Eukaryota</taxon>
        <taxon>Metazoa</taxon>
        <taxon>Ecdysozoa</taxon>
        <taxon>Arthropoda</taxon>
        <taxon>Hexapoda</taxon>
        <taxon>Insecta</taxon>
        <taxon>Pterygota</taxon>
        <taxon>Neoptera</taxon>
        <taxon>Endopterygota</taxon>
        <taxon>Lepidoptera</taxon>
        <taxon>Glossata</taxon>
        <taxon>Ditrysia</taxon>
        <taxon>Yponomeutoidea</taxon>
        <taxon>Plutellidae</taxon>
        <taxon>Plutella</taxon>
    </lineage>
</organism>
<comment type="caution">
    <text evidence="1">The sequence shown here is derived from an EMBL/GenBank/DDBJ whole genome shotgun (WGS) entry which is preliminary data.</text>
</comment>
<reference evidence="1" key="1">
    <citation type="submission" date="2020-11" db="EMBL/GenBank/DDBJ databases">
        <authorList>
            <person name="Whiteford S."/>
        </authorList>
    </citation>
    <scope>NUCLEOTIDE SEQUENCE</scope>
</reference>
<sequence>MWYVNRRGGDVVVTSERRLVSSVSAGRHDIILRDVKVFHYSLNRDPWSRPYKSVLGRLRPWVPPLTETLEPALVETVVSTLFPRGQEGQQDPLPLDPTTWSDELGVKDPELERAVRRLGARNTAPGPDGIPGRVWVLALRAGLFRQFICLLNRCLSDGEFPTDWKEATLVLLKKEGRPADSPVKLR</sequence>
<protein>
    <submittedName>
        <fullName evidence="1">(diamondback moth) hypothetical protein</fullName>
    </submittedName>
</protein>
<dbReference type="AlphaFoldDB" id="A0A8S4EVV6"/>
<name>A0A8S4EVV6_PLUXY</name>
<keyword evidence="2" id="KW-1185">Reference proteome</keyword>
<accession>A0A8S4EVV6</accession>
<dbReference type="PANTHER" id="PTHR19446">
    <property type="entry name" value="REVERSE TRANSCRIPTASES"/>
    <property type="match status" value="1"/>
</dbReference>